<accession>A0A1F6DAN7</accession>
<reference evidence="1 2" key="1">
    <citation type="journal article" date="2016" name="Nat. Commun.">
        <title>Thousands of microbial genomes shed light on interconnected biogeochemical processes in an aquifer system.</title>
        <authorList>
            <person name="Anantharaman K."/>
            <person name="Brown C.T."/>
            <person name="Hug L.A."/>
            <person name="Sharon I."/>
            <person name="Castelle C.J."/>
            <person name="Probst A.J."/>
            <person name="Thomas B.C."/>
            <person name="Singh A."/>
            <person name="Wilkins M.J."/>
            <person name="Karaoz U."/>
            <person name="Brodie E.L."/>
            <person name="Williams K.H."/>
            <person name="Hubbard S.S."/>
            <person name="Banfield J.F."/>
        </authorList>
    </citation>
    <scope>NUCLEOTIDE SEQUENCE [LARGE SCALE GENOMIC DNA]</scope>
</reference>
<dbReference type="EMBL" id="MFLD01000040">
    <property type="protein sequence ID" value="OGG58479.1"/>
    <property type="molecule type" value="Genomic_DNA"/>
</dbReference>
<organism evidence="1 2">
    <name type="scientific">Candidatus Kaiserbacteria bacterium RIFCSPHIGHO2_02_FULL_49_16</name>
    <dbReference type="NCBI Taxonomy" id="1798490"/>
    <lineage>
        <taxon>Bacteria</taxon>
        <taxon>Candidatus Kaiseribacteriota</taxon>
    </lineage>
</organism>
<protein>
    <recommendedName>
        <fullName evidence="3">TGS domain-containing protein</fullName>
    </recommendedName>
</protein>
<evidence type="ECO:0008006" key="3">
    <source>
        <dbReference type="Google" id="ProtNLM"/>
    </source>
</evidence>
<sequence>MKIDFKPVGEPNTAVEVPPNRTLFATVEYARTALKGQVRYSPTKAWINGTIIGRGQYNTIITENDCVKIVEVSAW</sequence>
<gene>
    <name evidence="1" type="ORF">A3C86_04825</name>
</gene>
<evidence type="ECO:0000313" key="1">
    <source>
        <dbReference type="EMBL" id="OGG58479.1"/>
    </source>
</evidence>
<name>A0A1F6DAN7_9BACT</name>
<proteinExistence type="predicted"/>
<dbReference type="AlphaFoldDB" id="A0A1F6DAN7"/>
<comment type="caution">
    <text evidence="1">The sequence shown here is derived from an EMBL/GenBank/DDBJ whole genome shotgun (WGS) entry which is preliminary data.</text>
</comment>
<evidence type="ECO:0000313" key="2">
    <source>
        <dbReference type="Proteomes" id="UP000178042"/>
    </source>
</evidence>
<dbReference type="Proteomes" id="UP000178042">
    <property type="component" value="Unassembled WGS sequence"/>
</dbReference>